<keyword evidence="1 5" id="KW-0805">Transcription regulation</keyword>
<accession>A0A097ARS1</accession>
<protein>
    <recommendedName>
        <fullName evidence="5">RNA polymerase sigma factor</fullName>
    </recommendedName>
</protein>
<keyword evidence="2 5" id="KW-0731">Sigma factor</keyword>
<proteinExistence type="inferred from homology"/>
<dbReference type="GO" id="GO:0016987">
    <property type="term" value="F:sigma factor activity"/>
    <property type="evidence" value="ECO:0007669"/>
    <property type="project" value="UniProtKB-KW"/>
</dbReference>
<evidence type="ECO:0000259" key="6">
    <source>
        <dbReference type="PROSITE" id="PS00715"/>
    </source>
</evidence>
<feature type="domain" description="RNA polymerase sigma-70" evidence="7">
    <location>
        <begin position="212"/>
        <end position="238"/>
    </location>
</feature>
<dbReference type="Pfam" id="PF04545">
    <property type="entry name" value="Sigma70_r4"/>
    <property type="match status" value="1"/>
</dbReference>
<dbReference type="KEGG" id="tki:TKV_c13320"/>
<dbReference type="InterPro" id="IPR012845">
    <property type="entry name" value="RNA_pol_sigma_FliA_WhiG"/>
</dbReference>
<evidence type="ECO:0000256" key="1">
    <source>
        <dbReference type="ARBA" id="ARBA00023015"/>
    </source>
</evidence>
<dbReference type="PRINTS" id="PR00046">
    <property type="entry name" value="SIGMA70FCT"/>
</dbReference>
<dbReference type="InterPro" id="IPR007630">
    <property type="entry name" value="RNA_pol_sigma70_r4"/>
</dbReference>
<dbReference type="NCBIfam" id="TIGR02937">
    <property type="entry name" value="sigma70-ECF"/>
    <property type="match status" value="1"/>
</dbReference>
<dbReference type="PANTHER" id="PTHR30385:SF7">
    <property type="entry name" value="RNA POLYMERASE SIGMA FACTOR FLIA"/>
    <property type="match status" value="1"/>
</dbReference>
<dbReference type="OrthoDB" id="9799825at2"/>
<dbReference type="InterPro" id="IPR013325">
    <property type="entry name" value="RNA_pol_sigma_r2"/>
</dbReference>
<dbReference type="Gene3D" id="1.20.140.160">
    <property type="match status" value="1"/>
</dbReference>
<dbReference type="InterPro" id="IPR013324">
    <property type="entry name" value="RNA_pol_sigma_r3/r4-like"/>
</dbReference>
<dbReference type="SUPFAM" id="SSF88946">
    <property type="entry name" value="Sigma2 domain of RNA polymerase sigma factors"/>
    <property type="match status" value="1"/>
</dbReference>
<dbReference type="InterPro" id="IPR007624">
    <property type="entry name" value="RNA_pol_sigma70_r3"/>
</dbReference>
<dbReference type="GO" id="GO:0003677">
    <property type="term" value="F:DNA binding"/>
    <property type="evidence" value="ECO:0007669"/>
    <property type="project" value="UniProtKB-KW"/>
</dbReference>
<dbReference type="Proteomes" id="UP000029669">
    <property type="component" value="Chromosome"/>
</dbReference>
<dbReference type="EMBL" id="CP009170">
    <property type="protein sequence ID" value="AIS52503.1"/>
    <property type="molecule type" value="Genomic_DNA"/>
</dbReference>
<dbReference type="Gene3D" id="1.10.1740.10">
    <property type="match status" value="1"/>
</dbReference>
<keyword evidence="9" id="KW-1185">Reference proteome</keyword>
<dbReference type="InterPro" id="IPR000943">
    <property type="entry name" value="RNA_pol_sigma70"/>
</dbReference>
<dbReference type="InterPro" id="IPR007627">
    <property type="entry name" value="RNA_pol_sigma70_r2"/>
</dbReference>
<evidence type="ECO:0000256" key="2">
    <source>
        <dbReference type="ARBA" id="ARBA00023082"/>
    </source>
</evidence>
<dbReference type="eggNOG" id="COG1191">
    <property type="taxonomic scope" value="Bacteria"/>
</dbReference>
<dbReference type="Pfam" id="PF04539">
    <property type="entry name" value="Sigma70_r3"/>
    <property type="match status" value="1"/>
</dbReference>
<keyword evidence="4 5" id="KW-0804">Transcription</keyword>
<comment type="similarity">
    <text evidence="5">Belongs to the sigma-70 factor family.</text>
</comment>
<feature type="domain" description="RNA polymerase sigma-70" evidence="6">
    <location>
        <begin position="51"/>
        <end position="64"/>
    </location>
</feature>
<dbReference type="STRING" id="2325.TKV_c13320"/>
<dbReference type="HOGENOM" id="CLU_014793_8_1_9"/>
<dbReference type="CDD" id="cd06171">
    <property type="entry name" value="Sigma70_r4"/>
    <property type="match status" value="1"/>
</dbReference>
<evidence type="ECO:0000313" key="9">
    <source>
        <dbReference type="Proteomes" id="UP000029669"/>
    </source>
</evidence>
<dbReference type="GO" id="GO:0003899">
    <property type="term" value="F:DNA-directed RNA polymerase activity"/>
    <property type="evidence" value="ECO:0007669"/>
    <property type="project" value="InterPro"/>
</dbReference>
<dbReference type="AlphaFoldDB" id="A0A097ARS1"/>
<dbReference type="Pfam" id="PF04542">
    <property type="entry name" value="Sigma70_r2"/>
    <property type="match status" value="1"/>
</dbReference>
<comment type="function">
    <text evidence="5">Sigma factors are initiation factors that promote the attachment of RNA polymerase to specific initiation sites and are then released.</text>
</comment>
<dbReference type="NCBIfam" id="NF005413">
    <property type="entry name" value="PRK06986.1"/>
    <property type="match status" value="1"/>
</dbReference>
<organism evidence="8 9">
    <name type="scientific">Thermoanaerobacter kivui</name>
    <name type="common">Acetogenium kivui</name>
    <dbReference type="NCBI Taxonomy" id="2325"/>
    <lineage>
        <taxon>Bacteria</taxon>
        <taxon>Bacillati</taxon>
        <taxon>Bacillota</taxon>
        <taxon>Clostridia</taxon>
        <taxon>Thermoanaerobacterales</taxon>
        <taxon>Thermoanaerobacteraceae</taxon>
        <taxon>Thermoanaerobacter</taxon>
    </lineage>
</organism>
<gene>
    <name evidence="8" type="primary">whiG</name>
    <name evidence="8" type="ORF">TKV_c13320</name>
</gene>
<dbReference type="InterPro" id="IPR014284">
    <property type="entry name" value="RNA_pol_sigma-70_dom"/>
</dbReference>
<dbReference type="PROSITE" id="PS00715">
    <property type="entry name" value="SIGMA70_1"/>
    <property type="match status" value="1"/>
</dbReference>
<evidence type="ECO:0000313" key="8">
    <source>
        <dbReference type="EMBL" id="AIS52503.1"/>
    </source>
</evidence>
<reference evidence="9" key="1">
    <citation type="journal article" date="2015" name="Genome Announc.">
        <title>Whole-Genome Sequences of 80 Environmental and Clinical Isolates of Burkholderia pseudomallei.</title>
        <authorList>
            <person name="Johnson S.L."/>
            <person name="Baker A.L."/>
            <person name="Chain P.S."/>
            <person name="Currie B.J."/>
            <person name="Daligault H.E."/>
            <person name="Davenport K.W."/>
            <person name="Davis C.B."/>
            <person name="Inglis T.J."/>
            <person name="Kaestli M."/>
            <person name="Koren S."/>
            <person name="Mayo M."/>
            <person name="Merritt A.J."/>
            <person name="Price E.P."/>
            <person name="Sarovich D.S."/>
            <person name="Warner J."/>
            <person name="Rosovitz M.J."/>
        </authorList>
    </citation>
    <scope>NUCLEOTIDE SEQUENCE [LARGE SCALE GENOMIC DNA]</scope>
    <source>
        <strain evidence="9">DSM 2030</strain>
    </source>
</reference>
<dbReference type="PROSITE" id="PS00716">
    <property type="entry name" value="SIGMA70_2"/>
    <property type="match status" value="1"/>
</dbReference>
<evidence type="ECO:0000256" key="4">
    <source>
        <dbReference type="ARBA" id="ARBA00023163"/>
    </source>
</evidence>
<evidence type="ECO:0000256" key="5">
    <source>
        <dbReference type="RuleBase" id="RU362124"/>
    </source>
</evidence>
<dbReference type="RefSeq" id="WP_049685252.1">
    <property type="nucleotide sequence ID" value="NZ_CP009170.1"/>
</dbReference>
<dbReference type="PIRSF" id="PIRSF000770">
    <property type="entry name" value="RNA_pol_sigma-SigE/K"/>
    <property type="match status" value="1"/>
</dbReference>
<dbReference type="GO" id="GO:0006352">
    <property type="term" value="P:DNA-templated transcription initiation"/>
    <property type="evidence" value="ECO:0007669"/>
    <property type="project" value="InterPro"/>
</dbReference>
<evidence type="ECO:0000256" key="3">
    <source>
        <dbReference type="ARBA" id="ARBA00023125"/>
    </source>
</evidence>
<dbReference type="SUPFAM" id="SSF88659">
    <property type="entry name" value="Sigma3 and sigma4 domains of RNA polymerase sigma factors"/>
    <property type="match status" value="2"/>
</dbReference>
<dbReference type="PANTHER" id="PTHR30385">
    <property type="entry name" value="SIGMA FACTOR F FLAGELLAR"/>
    <property type="match status" value="1"/>
</dbReference>
<dbReference type="NCBIfam" id="TIGR02479">
    <property type="entry name" value="FliA_WhiG"/>
    <property type="match status" value="1"/>
</dbReference>
<keyword evidence="3 5" id="KW-0238">DNA-binding</keyword>
<evidence type="ECO:0000259" key="7">
    <source>
        <dbReference type="PROSITE" id="PS00716"/>
    </source>
</evidence>
<name>A0A097ARS1_THEKI</name>
<sequence length="246" mass="28878">MSLVEEDVWKAYNSKKDPSLRNEIIVKYMPLVKHIVKKLIVSDAAQSEYEDLISQGVIGLIDAIEKYQPSKGVKFETYATLRIRGEIIDYLRKKDWMPRSLKKKYKKIEETVETLQQKYNREPTVEEITKACGLDETDVLRTLNYINVSSINSLEEAIENNLKVHAISDVDFKNPEEELLYEELKRKLAHAIESLPEKERLVITLYYYEDLNYKDIGKILNLTESRISQIHTKAIRRIREMLGEYF</sequence>